<dbReference type="EMBL" id="OD003065">
    <property type="protein sequence ID" value="CAD7406966.1"/>
    <property type="molecule type" value="Genomic_DNA"/>
</dbReference>
<dbReference type="Gene3D" id="3.50.50.60">
    <property type="entry name" value="FAD/NAD(P)-binding domain"/>
    <property type="match status" value="1"/>
</dbReference>
<dbReference type="AlphaFoldDB" id="A0A7R9H2P9"/>
<sequence length="156" mass="17365">MLGENIPLLYLVNNGLTFRTTIPASKVNTRGNCLLETPPPVHPTEIRTSIYPSSAVKLNTTSALANYATEAGGEDPRLHGLYHSCGYNSAGMMLGGGCGEQLAKWIIQGRPDLHMFNYDIRWLKDFLSEEVEDILDVTFFTDETWFRLSGSRINIP</sequence>
<name>A0A7R9H2P9_TIMPO</name>
<proteinExistence type="predicted"/>
<accession>A0A7R9H2P9</accession>
<organism evidence="1">
    <name type="scientific">Timema poppense</name>
    <name type="common">Walking stick</name>
    <dbReference type="NCBI Taxonomy" id="170557"/>
    <lineage>
        <taxon>Eukaryota</taxon>
        <taxon>Metazoa</taxon>
        <taxon>Ecdysozoa</taxon>
        <taxon>Arthropoda</taxon>
        <taxon>Hexapoda</taxon>
        <taxon>Insecta</taxon>
        <taxon>Pterygota</taxon>
        <taxon>Neoptera</taxon>
        <taxon>Polyneoptera</taxon>
        <taxon>Phasmatodea</taxon>
        <taxon>Timematodea</taxon>
        <taxon>Timematoidea</taxon>
        <taxon>Timematidae</taxon>
        <taxon>Timema</taxon>
    </lineage>
</organism>
<dbReference type="InterPro" id="IPR036188">
    <property type="entry name" value="FAD/NAD-bd_sf"/>
</dbReference>
<evidence type="ECO:0000313" key="1">
    <source>
        <dbReference type="EMBL" id="CAD7406966.1"/>
    </source>
</evidence>
<gene>
    <name evidence="1" type="ORF">TPSB3V08_LOCUS5661</name>
</gene>
<protein>
    <submittedName>
        <fullName evidence="1">Uncharacterized protein</fullName>
    </submittedName>
</protein>
<reference evidence="1" key="1">
    <citation type="submission" date="2020-11" db="EMBL/GenBank/DDBJ databases">
        <authorList>
            <person name="Tran Van P."/>
        </authorList>
    </citation>
    <scope>NUCLEOTIDE SEQUENCE</scope>
</reference>